<keyword evidence="2" id="KW-1185">Reference proteome</keyword>
<accession>A0A517XP04</accession>
<evidence type="ECO:0000313" key="2">
    <source>
        <dbReference type="Proteomes" id="UP000319576"/>
    </source>
</evidence>
<dbReference type="KEGG" id="uli:ETAA1_11440"/>
<dbReference type="AlphaFoldDB" id="A0A517XP04"/>
<organism evidence="1 2">
    <name type="scientific">Urbifossiella limnaea</name>
    <dbReference type="NCBI Taxonomy" id="2528023"/>
    <lineage>
        <taxon>Bacteria</taxon>
        <taxon>Pseudomonadati</taxon>
        <taxon>Planctomycetota</taxon>
        <taxon>Planctomycetia</taxon>
        <taxon>Gemmatales</taxon>
        <taxon>Gemmataceae</taxon>
        <taxon>Urbifossiella</taxon>
    </lineage>
</organism>
<sequence>MRVLRIILGVSVLGLLVMTDTALSQRGGAVRSGARGAVVGNMVGGSEGAATGAKIGVVTGATRSAIDRENAARTQYQTTAEYQSAPRSNFAETPPDVLGVTPAGQDVKAGEEVVIRVLKSPVVGVTFPTSWKQRKGDNYAAAVSQDGQAFAMFALIEAADKQAGAKLVKERLGKSLSDVKFDEPAETKGGALVVTGTGKGKKGVDVVFAAGVFEGAKGRLVGAAFVVDSKVDEHYKETVSGICQTIRRAEDFPKE</sequence>
<reference evidence="1 2" key="1">
    <citation type="submission" date="2019-02" db="EMBL/GenBank/DDBJ databases">
        <title>Deep-cultivation of Planctomycetes and their phenomic and genomic characterization uncovers novel biology.</title>
        <authorList>
            <person name="Wiegand S."/>
            <person name="Jogler M."/>
            <person name="Boedeker C."/>
            <person name="Pinto D."/>
            <person name="Vollmers J."/>
            <person name="Rivas-Marin E."/>
            <person name="Kohn T."/>
            <person name="Peeters S.H."/>
            <person name="Heuer A."/>
            <person name="Rast P."/>
            <person name="Oberbeckmann S."/>
            <person name="Bunk B."/>
            <person name="Jeske O."/>
            <person name="Meyerdierks A."/>
            <person name="Storesund J.E."/>
            <person name="Kallscheuer N."/>
            <person name="Luecker S."/>
            <person name="Lage O.M."/>
            <person name="Pohl T."/>
            <person name="Merkel B.J."/>
            <person name="Hornburger P."/>
            <person name="Mueller R.-W."/>
            <person name="Bruemmer F."/>
            <person name="Labrenz M."/>
            <person name="Spormann A.M."/>
            <person name="Op den Camp H."/>
            <person name="Overmann J."/>
            <person name="Amann R."/>
            <person name="Jetten M.S.M."/>
            <person name="Mascher T."/>
            <person name="Medema M.H."/>
            <person name="Devos D.P."/>
            <person name="Kaster A.-K."/>
            <person name="Ovreas L."/>
            <person name="Rohde M."/>
            <person name="Galperin M.Y."/>
            <person name="Jogler C."/>
        </authorList>
    </citation>
    <scope>NUCLEOTIDE SEQUENCE [LARGE SCALE GENOMIC DNA]</scope>
    <source>
        <strain evidence="1 2">ETA_A1</strain>
    </source>
</reference>
<name>A0A517XP04_9BACT</name>
<dbReference type="EMBL" id="CP036273">
    <property type="protein sequence ID" value="QDU19240.1"/>
    <property type="molecule type" value="Genomic_DNA"/>
</dbReference>
<dbReference type="RefSeq" id="WP_145235086.1">
    <property type="nucleotide sequence ID" value="NZ_CP036273.1"/>
</dbReference>
<proteinExistence type="predicted"/>
<gene>
    <name evidence="1" type="ORF">ETAA1_11440</name>
</gene>
<dbReference type="OrthoDB" id="289128at2"/>
<protein>
    <submittedName>
        <fullName evidence="1">Uncharacterized protein</fullName>
    </submittedName>
</protein>
<dbReference type="Proteomes" id="UP000319576">
    <property type="component" value="Chromosome"/>
</dbReference>
<evidence type="ECO:0000313" key="1">
    <source>
        <dbReference type="EMBL" id="QDU19240.1"/>
    </source>
</evidence>